<evidence type="ECO:0000313" key="5">
    <source>
        <dbReference type="Proteomes" id="UP001292094"/>
    </source>
</evidence>
<dbReference type="SUPFAM" id="SSF54001">
    <property type="entry name" value="Cysteine proteinases"/>
    <property type="match status" value="1"/>
</dbReference>
<evidence type="ECO:0000259" key="3">
    <source>
        <dbReference type="PROSITE" id="PS50235"/>
    </source>
</evidence>
<dbReference type="InterPro" id="IPR028889">
    <property type="entry name" value="USP"/>
</dbReference>
<evidence type="ECO:0000313" key="4">
    <source>
        <dbReference type="EMBL" id="KAK4299795.1"/>
    </source>
</evidence>
<keyword evidence="5" id="KW-1185">Reference proteome</keyword>
<dbReference type="PANTHER" id="PTHR24006:SF925">
    <property type="entry name" value="UBIQUITINYL HYDROLASE 1"/>
    <property type="match status" value="1"/>
</dbReference>
<dbReference type="GO" id="GO:0016579">
    <property type="term" value="P:protein deubiquitination"/>
    <property type="evidence" value="ECO:0007669"/>
    <property type="project" value="InterPro"/>
</dbReference>
<reference evidence="4" key="1">
    <citation type="submission" date="2023-11" db="EMBL/GenBank/DDBJ databases">
        <title>Genome assemblies of two species of porcelain crab, Petrolisthes cinctipes and Petrolisthes manimaculis (Anomura: Porcellanidae).</title>
        <authorList>
            <person name="Angst P."/>
        </authorList>
    </citation>
    <scope>NUCLEOTIDE SEQUENCE</scope>
    <source>
        <strain evidence="4">PB745_02</strain>
        <tissue evidence="4">Gill</tissue>
    </source>
</reference>
<evidence type="ECO:0000256" key="1">
    <source>
        <dbReference type="ARBA" id="ARBA00009085"/>
    </source>
</evidence>
<gene>
    <name evidence="4" type="ORF">Pmani_027957</name>
</gene>
<dbReference type="GO" id="GO:0005634">
    <property type="term" value="C:nucleus"/>
    <property type="evidence" value="ECO:0007669"/>
    <property type="project" value="TreeGrafter"/>
</dbReference>
<dbReference type="GO" id="GO:0004843">
    <property type="term" value="F:cysteine-type deubiquitinase activity"/>
    <property type="evidence" value="ECO:0007669"/>
    <property type="project" value="InterPro"/>
</dbReference>
<organism evidence="4 5">
    <name type="scientific">Petrolisthes manimaculis</name>
    <dbReference type="NCBI Taxonomy" id="1843537"/>
    <lineage>
        <taxon>Eukaryota</taxon>
        <taxon>Metazoa</taxon>
        <taxon>Ecdysozoa</taxon>
        <taxon>Arthropoda</taxon>
        <taxon>Crustacea</taxon>
        <taxon>Multicrustacea</taxon>
        <taxon>Malacostraca</taxon>
        <taxon>Eumalacostraca</taxon>
        <taxon>Eucarida</taxon>
        <taxon>Decapoda</taxon>
        <taxon>Pleocyemata</taxon>
        <taxon>Anomura</taxon>
        <taxon>Galatheoidea</taxon>
        <taxon>Porcellanidae</taxon>
        <taxon>Petrolisthes</taxon>
    </lineage>
</organism>
<dbReference type="Pfam" id="PF00443">
    <property type="entry name" value="UCH"/>
    <property type="match status" value="1"/>
</dbReference>
<dbReference type="Proteomes" id="UP001292094">
    <property type="component" value="Unassembled WGS sequence"/>
</dbReference>
<dbReference type="GO" id="GO:0005829">
    <property type="term" value="C:cytosol"/>
    <property type="evidence" value="ECO:0007669"/>
    <property type="project" value="TreeGrafter"/>
</dbReference>
<protein>
    <recommendedName>
        <fullName evidence="3">USP domain-containing protein</fullName>
    </recommendedName>
</protein>
<dbReference type="InterPro" id="IPR038765">
    <property type="entry name" value="Papain-like_cys_pep_sf"/>
</dbReference>
<dbReference type="PROSITE" id="PS00973">
    <property type="entry name" value="USP_2"/>
    <property type="match status" value="1"/>
</dbReference>
<dbReference type="AlphaFoldDB" id="A0AAE1TYJ3"/>
<sequence length="368" mass="42401">MRFLNWACVSSVTVTGVDRLLTTEVEWFKTVRSSMLNWACVSSVTVTGVDRLLTTEVEWLKTVRSSVTVTGVDRLLTTEVEWLKTVRSSVAQLAQWMRLFWRAICVLPGSWLPSSHLRKNMKLVVILQSQFFSLGPYQCAPSHSMYRLCTQSQTITSMYYSVEGAATDPEEDFSGEERREQETNLDGNEEDAMNSSSNEESRKEYHIGILKYSREETFTVISIDIRNYSNLYDSLEQYVKGNLLEGDNAYLCEKCDKKVDTVKRICLKKLPPIMAIQLKRFDYDWERECSIKFNDYFEFPRELDMDPYTVAGLARNGELIDYDPEDMKTVVCSKYKLTGIVVHSGQASGGHYYSYILHRNGINLMMEK</sequence>
<comment type="similarity">
    <text evidence="1">Belongs to the peptidase C19 family.</text>
</comment>
<dbReference type="Gene3D" id="3.90.70.10">
    <property type="entry name" value="Cysteine proteinases"/>
    <property type="match status" value="1"/>
</dbReference>
<comment type="caution">
    <text evidence="4">The sequence shown here is derived from an EMBL/GenBank/DDBJ whole genome shotgun (WGS) entry which is preliminary data.</text>
</comment>
<dbReference type="InterPro" id="IPR050164">
    <property type="entry name" value="Peptidase_C19"/>
</dbReference>
<dbReference type="PANTHER" id="PTHR24006">
    <property type="entry name" value="UBIQUITIN CARBOXYL-TERMINAL HYDROLASE"/>
    <property type="match status" value="1"/>
</dbReference>
<proteinExistence type="inferred from homology"/>
<evidence type="ECO:0000256" key="2">
    <source>
        <dbReference type="SAM" id="MobiDB-lite"/>
    </source>
</evidence>
<name>A0AAE1TYJ3_9EUCA</name>
<feature type="domain" description="USP" evidence="3">
    <location>
        <begin position="70"/>
        <end position="368"/>
    </location>
</feature>
<dbReference type="InterPro" id="IPR001394">
    <property type="entry name" value="Peptidase_C19_UCH"/>
</dbReference>
<dbReference type="GO" id="GO:0016477">
    <property type="term" value="P:cell migration"/>
    <property type="evidence" value="ECO:0007669"/>
    <property type="project" value="TreeGrafter"/>
</dbReference>
<dbReference type="EMBL" id="JAWZYT010003172">
    <property type="protein sequence ID" value="KAK4299795.1"/>
    <property type="molecule type" value="Genomic_DNA"/>
</dbReference>
<dbReference type="PROSITE" id="PS50235">
    <property type="entry name" value="USP_3"/>
    <property type="match status" value="1"/>
</dbReference>
<dbReference type="InterPro" id="IPR018200">
    <property type="entry name" value="USP_CS"/>
</dbReference>
<feature type="region of interest" description="Disordered" evidence="2">
    <location>
        <begin position="168"/>
        <end position="200"/>
    </location>
</feature>
<accession>A0AAE1TYJ3</accession>